<gene>
    <name evidence="2" type="ORF">CYMTET_10683</name>
</gene>
<reference evidence="2 3" key="1">
    <citation type="journal article" date="2015" name="Genome Biol. Evol.">
        <title>Comparative Genomics of a Bacterivorous Green Alga Reveals Evolutionary Causalities and Consequences of Phago-Mixotrophic Mode of Nutrition.</title>
        <authorList>
            <person name="Burns J.A."/>
            <person name="Paasch A."/>
            <person name="Narechania A."/>
            <person name="Kim E."/>
        </authorList>
    </citation>
    <scope>NUCLEOTIDE SEQUENCE [LARGE SCALE GENOMIC DNA]</scope>
    <source>
        <strain evidence="2 3">PLY_AMNH</strain>
    </source>
</reference>
<comment type="caution">
    <text evidence="2">The sequence shown here is derived from an EMBL/GenBank/DDBJ whole genome shotgun (WGS) entry which is preliminary data.</text>
</comment>
<dbReference type="Proteomes" id="UP001190700">
    <property type="component" value="Unassembled WGS sequence"/>
</dbReference>
<evidence type="ECO:0000313" key="2">
    <source>
        <dbReference type="EMBL" id="KAK3281531.1"/>
    </source>
</evidence>
<dbReference type="EMBL" id="LGRX02003808">
    <property type="protein sequence ID" value="KAK3281531.1"/>
    <property type="molecule type" value="Genomic_DNA"/>
</dbReference>
<dbReference type="AlphaFoldDB" id="A0AAE0GNR7"/>
<feature type="region of interest" description="Disordered" evidence="1">
    <location>
        <begin position="1"/>
        <end position="78"/>
    </location>
</feature>
<keyword evidence="3" id="KW-1185">Reference proteome</keyword>
<accession>A0AAE0GNR7</accession>
<name>A0AAE0GNR7_9CHLO</name>
<organism evidence="2 3">
    <name type="scientific">Cymbomonas tetramitiformis</name>
    <dbReference type="NCBI Taxonomy" id="36881"/>
    <lineage>
        <taxon>Eukaryota</taxon>
        <taxon>Viridiplantae</taxon>
        <taxon>Chlorophyta</taxon>
        <taxon>Pyramimonadophyceae</taxon>
        <taxon>Pyramimonadales</taxon>
        <taxon>Pyramimonadaceae</taxon>
        <taxon>Cymbomonas</taxon>
    </lineage>
</organism>
<sequence length="110" mass="11206">MKANQAAANNTPVELGIKAAPNQYGRPPSSVPPLKMSTLSEGVTEDEDSAAVDVRPKSARSAAQESSPAPQADEGLRVADSLMMAHLWRAPGTTASAASNAGSMSARSGT</sequence>
<feature type="compositionally biased region" description="Polar residues" evidence="1">
    <location>
        <begin position="1"/>
        <end position="12"/>
    </location>
</feature>
<evidence type="ECO:0000313" key="3">
    <source>
        <dbReference type="Proteomes" id="UP001190700"/>
    </source>
</evidence>
<feature type="compositionally biased region" description="Low complexity" evidence="1">
    <location>
        <begin position="59"/>
        <end position="72"/>
    </location>
</feature>
<protein>
    <submittedName>
        <fullName evidence="2">Uncharacterized protein</fullName>
    </submittedName>
</protein>
<proteinExistence type="predicted"/>
<evidence type="ECO:0000256" key="1">
    <source>
        <dbReference type="SAM" id="MobiDB-lite"/>
    </source>
</evidence>